<comment type="caution">
    <text evidence="1">The sequence shown here is derived from an EMBL/GenBank/DDBJ whole genome shotgun (WGS) entry which is preliminary data.</text>
</comment>
<proteinExistence type="predicted"/>
<reference evidence="1 2" key="1">
    <citation type="journal article" date="2019" name="Int. J. Syst. Evol. Microbiol.">
        <title>The Global Catalogue of Microorganisms (GCM) 10K type strain sequencing project: providing services to taxonomists for standard genome sequencing and annotation.</title>
        <authorList>
            <consortium name="The Broad Institute Genomics Platform"/>
            <consortium name="The Broad Institute Genome Sequencing Center for Infectious Disease"/>
            <person name="Wu L."/>
            <person name="Ma J."/>
        </authorList>
    </citation>
    <scope>NUCLEOTIDE SEQUENCE [LARGE SCALE GENOMIC DNA]</scope>
    <source>
        <strain evidence="1 2">JCM 8201</strain>
    </source>
</reference>
<evidence type="ECO:0000313" key="1">
    <source>
        <dbReference type="EMBL" id="GAA2724264.1"/>
    </source>
</evidence>
<evidence type="ECO:0008006" key="3">
    <source>
        <dbReference type="Google" id="ProtNLM"/>
    </source>
</evidence>
<dbReference type="EMBL" id="BAAATZ010000007">
    <property type="protein sequence ID" value="GAA2724264.1"/>
    <property type="molecule type" value="Genomic_DNA"/>
</dbReference>
<dbReference type="Proteomes" id="UP001501842">
    <property type="component" value="Unassembled WGS sequence"/>
</dbReference>
<keyword evidence="2" id="KW-1185">Reference proteome</keyword>
<organism evidence="1 2">
    <name type="scientific">Actinocorallia aurantiaca</name>
    <dbReference type="NCBI Taxonomy" id="46204"/>
    <lineage>
        <taxon>Bacteria</taxon>
        <taxon>Bacillati</taxon>
        <taxon>Actinomycetota</taxon>
        <taxon>Actinomycetes</taxon>
        <taxon>Streptosporangiales</taxon>
        <taxon>Thermomonosporaceae</taxon>
        <taxon>Actinocorallia</taxon>
    </lineage>
</organism>
<dbReference type="RefSeq" id="WP_344450145.1">
    <property type="nucleotide sequence ID" value="NZ_BAAATZ010000007.1"/>
</dbReference>
<evidence type="ECO:0000313" key="2">
    <source>
        <dbReference type="Proteomes" id="UP001501842"/>
    </source>
</evidence>
<name>A0ABN3U447_9ACTN</name>
<accession>A0ABN3U447</accession>
<sequence length="173" mass="19019">MTDRETLCAWAAERLAPSPSATYQDTCRGIGSLLGELVQAQVAVKFTSLGGAPFSGATVRLADGSYVVYCANSRSWYHRMGILLHELSHVLLGHEPTSLEDMRRQFLPHLPGRMARIIAARSSHTGPQEREAEDLADLLLERLTERRGPAPGALPPEASARLRRIAEELAHLR</sequence>
<gene>
    <name evidence="1" type="ORF">GCM10010439_21450</name>
</gene>
<protein>
    <recommendedName>
        <fullName evidence="3">IrrE N-terminal-like domain-containing protein</fullName>
    </recommendedName>
</protein>